<dbReference type="RefSeq" id="XP_075080034.1">
    <property type="nucleotide sequence ID" value="XM_075223933.1"/>
</dbReference>
<evidence type="ECO:0000313" key="2">
    <source>
        <dbReference type="RefSeq" id="XP_075080034.1"/>
    </source>
</evidence>
<proteinExistence type="predicted"/>
<organism evidence="1 2">
    <name type="scientific">Nicotiana tabacum</name>
    <name type="common">Common tobacco</name>
    <dbReference type="NCBI Taxonomy" id="4097"/>
    <lineage>
        <taxon>Eukaryota</taxon>
        <taxon>Viridiplantae</taxon>
        <taxon>Streptophyta</taxon>
        <taxon>Embryophyta</taxon>
        <taxon>Tracheophyta</taxon>
        <taxon>Spermatophyta</taxon>
        <taxon>Magnoliopsida</taxon>
        <taxon>eudicotyledons</taxon>
        <taxon>Gunneridae</taxon>
        <taxon>Pentapetalae</taxon>
        <taxon>asterids</taxon>
        <taxon>lamiids</taxon>
        <taxon>Solanales</taxon>
        <taxon>Solanaceae</taxon>
        <taxon>Nicotianoideae</taxon>
        <taxon>Nicotianeae</taxon>
        <taxon>Nicotiana</taxon>
    </lineage>
</organism>
<sequence length="122" mass="13866">MGQIDSDGYTTTFGNGSWKITKGNLIVAGCFKKRTLYATAIQRDTITIIDHGRDTILWHRRLGHMSEKGMKLLASKCKLPNLKHVKLSLCQDCIYGKQKRVSFSKAKRTPKKEKLELVRTDV</sequence>
<reference evidence="2" key="2">
    <citation type="submission" date="2025-08" db="UniProtKB">
        <authorList>
            <consortium name="RefSeq"/>
        </authorList>
    </citation>
    <scope>IDENTIFICATION</scope>
    <source>
        <tissue evidence="2">Leaf</tissue>
    </source>
</reference>
<gene>
    <name evidence="2" type="primary">LOC142165361</name>
</gene>
<accession>A0AC58S574</accession>
<keyword evidence="1" id="KW-1185">Reference proteome</keyword>
<dbReference type="Proteomes" id="UP000790787">
    <property type="component" value="Chromosome 10"/>
</dbReference>
<reference evidence="1" key="1">
    <citation type="journal article" date="2014" name="Nat. Commun.">
        <title>The tobacco genome sequence and its comparison with those of tomato and potato.</title>
        <authorList>
            <person name="Sierro N."/>
            <person name="Battey J.N."/>
            <person name="Ouadi S."/>
            <person name="Bakaher N."/>
            <person name="Bovet L."/>
            <person name="Willig A."/>
            <person name="Goepfert S."/>
            <person name="Peitsch M.C."/>
            <person name="Ivanov N.V."/>
        </authorList>
    </citation>
    <scope>NUCLEOTIDE SEQUENCE [LARGE SCALE GENOMIC DNA]</scope>
</reference>
<evidence type="ECO:0000313" key="1">
    <source>
        <dbReference type="Proteomes" id="UP000790787"/>
    </source>
</evidence>
<protein>
    <submittedName>
        <fullName evidence="2">Mitochondrial protein AtMg00300</fullName>
    </submittedName>
</protein>
<name>A0AC58S574_TOBAC</name>